<evidence type="ECO:0000313" key="17">
    <source>
        <dbReference type="Proteomes" id="UP001620626"/>
    </source>
</evidence>
<dbReference type="SUPFAM" id="SSF49899">
    <property type="entry name" value="Concanavalin A-like lectins/glucanases"/>
    <property type="match status" value="1"/>
</dbReference>
<dbReference type="Proteomes" id="UP001620626">
    <property type="component" value="Unassembled WGS sequence"/>
</dbReference>
<feature type="domain" description="RING-type" evidence="11">
    <location>
        <begin position="7"/>
        <end position="44"/>
    </location>
</feature>
<name>A0ABD2I7L0_9BILA</name>
<dbReference type="InterPro" id="IPR017903">
    <property type="entry name" value="COS_domain"/>
</dbReference>
<protein>
    <recommendedName>
        <fullName evidence="18">E3 ubiquitin-protein ligase TRIM9</fullName>
    </recommendedName>
</protein>
<feature type="region of interest" description="Disordered" evidence="10">
    <location>
        <begin position="65"/>
        <end position="84"/>
    </location>
</feature>
<dbReference type="Gene3D" id="2.60.120.920">
    <property type="match status" value="1"/>
</dbReference>
<evidence type="ECO:0000259" key="12">
    <source>
        <dbReference type="PROSITE" id="PS50119"/>
    </source>
</evidence>
<evidence type="ECO:0000256" key="6">
    <source>
        <dbReference type="ARBA" id="ARBA00023054"/>
    </source>
</evidence>
<dbReference type="InterPro" id="IPR001870">
    <property type="entry name" value="B30.2/SPRY"/>
</dbReference>
<keyword evidence="4 8" id="KW-0863">Zinc-finger</keyword>
<dbReference type="Pfam" id="PF00041">
    <property type="entry name" value="fn3"/>
    <property type="match status" value="1"/>
</dbReference>
<gene>
    <name evidence="16" type="ORF">niasHT_035461</name>
</gene>
<comment type="subcellular location">
    <subcellularLocation>
        <location evidence="1">Cytoplasm</location>
        <location evidence="1">Cytoskeleton</location>
    </subcellularLocation>
</comment>
<evidence type="ECO:0000256" key="8">
    <source>
        <dbReference type="PROSITE-ProRule" id="PRU00024"/>
    </source>
</evidence>
<sequence length="881" mass="94816">MDEELKCPHCRLFLCQPVLLPCGHSYCRKCALQLQRRCHPPPCPPLPPLPFAPCPSSASPLPPACPSSSASPHPPPLPHSSSSIAIPSFPSHPSSFSAPSSSGASDTLSLAPSCDESAADSATSNNNEDSRSLLSDSADSGVGGTFRGGSRPSSFLSTTVSAVPLRSVISSASVPLPFSPPNLPSNAHTSILSPSTSAAGAVVLQCVACQKSAHFADEEILGKQPENVAVSRLVAARQQQKEDETAQKQRQKQGNDGGATDGTTTTTECQWCEGRAQPAKYRCDACNYFYCADCQLVLHPPRGPLKTHQLIPADEFNKRASSVSRDFVLPPSCSSPFSSSDQMPLSNCEFHPGHELALYCSLCQHSLCVQCAGDVRHQSHHIQPLHAAAKSHKTELSQSLQMLSAKVRQATEDITALKQLQSQIDANCDAFSRGIEREMDELIALLQMRRQQLTDFAAGERERRKAQLREQIGRSTAQLGRNRALIQFCIELLKESDPAAYLQVGFALASRVTDQEFLWHREIRTKPEVEVQFEFDIDSAQLRTAIDQLEFIQLKEEQQKNEAGPIERGAPSAPQFVADECSAENNSITLSWHCPLLNGVTVEGFVLELYSAESEGAAAFREVYCGPENVCSLDGLHFNTLYSARVRAFNGSGEGPYSELISLQTAPVAWFHLSSDDSSSVPSSSATADSAAASSSADVSLGIAMRGSSPPPIAEGDGLLLLFSNDCCTVTGASIDYRTVLGTVTFSQGIHYWEASVDRYDGNADVVIGVAQPPVNRRAMLGKDALGWSMYVDGQRSWFFHADTHHGRMSSGVIGCGSVIGVAMDCDRGTLSFAINGTPLCVHAFKNMPRGLFCPAFSVNCKATITVHSGLKLPEVFVNLL</sequence>
<keyword evidence="7" id="KW-0206">Cytoskeleton</keyword>
<dbReference type="PROSITE" id="PS51262">
    <property type="entry name" value="COS"/>
    <property type="match status" value="1"/>
</dbReference>
<evidence type="ECO:0000256" key="4">
    <source>
        <dbReference type="ARBA" id="ARBA00022771"/>
    </source>
</evidence>
<evidence type="ECO:0000256" key="1">
    <source>
        <dbReference type="ARBA" id="ARBA00004245"/>
    </source>
</evidence>
<evidence type="ECO:0000256" key="5">
    <source>
        <dbReference type="ARBA" id="ARBA00022833"/>
    </source>
</evidence>
<dbReference type="PROSITE" id="PS50853">
    <property type="entry name" value="FN3"/>
    <property type="match status" value="1"/>
</dbReference>
<proteinExistence type="predicted"/>
<dbReference type="InterPro" id="IPR043136">
    <property type="entry name" value="B30.2/SPRY_sf"/>
</dbReference>
<feature type="region of interest" description="Disordered" evidence="10">
    <location>
        <begin position="235"/>
        <end position="263"/>
    </location>
</feature>
<dbReference type="EMBL" id="JBICBT010001324">
    <property type="protein sequence ID" value="KAL3073185.1"/>
    <property type="molecule type" value="Genomic_DNA"/>
</dbReference>
<dbReference type="Gene3D" id="4.10.830.40">
    <property type="match status" value="1"/>
</dbReference>
<dbReference type="InterPro" id="IPR003649">
    <property type="entry name" value="Bbox_C"/>
</dbReference>
<feature type="domain" description="COS" evidence="15">
    <location>
        <begin position="493"/>
        <end position="552"/>
    </location>
</feature>
<evidence type="ECO:0000256" key="9">
    <source>
        <dbReference type="SAM" id="Coils"/>
    </source>
</evidence>
<evidence type="ECO:0000259" key="15">
    <source>
        <dbReference type="PROSITE" id="PS51262"/>
    </source>
</evidence>
<dbReference type="Pfam" id="PF00622">
    <property type="entry name" value="SPRY"/>
    <property type="match status" value="1"/>
</dbReference>
<evidence type="ECO:0000256" key="10">
    <source>
        <dbReference type="SAM" id="MobiDB-lite"/>
    </source>
</evidence>
<comment type="caution">
    <text evidence="16">The sequence shown here is derived from an EMBL/GenBank/DDBJ whole genome shotgun (WGS) entry which is preliminary data.</text>
</comment>
<evidence type="ECO:0000259" key="11">
    <source>
        <dbReference type="PROSITE" id="PS50089"/>
    </source>
</evidence>
<dbReference type="SUPFAM" id="SSF57845">
    <property type="entry name" value="B-box zinc-binding domain"/>
    <property type="match status" value="1"/>
</dbReference>
<dbReference type="InterPro" id="IPR013320">
    <property type="entry name" value="ConA-like_dom_sf"/>
</dbReference>
<dbReference type="SUPFAM" id="SSF49265">
    <property type="entry name" value="Fibronectin type III"/>
    <property type="match status" value="1"/>
</dbReference>
<dbReference type="InterPro" id="IPR013783">
    <property type="entry name" value="Ig-like_fold"/>
</dbReference>
<dbReference type="GO" id="GO:0005856">
    <property type="term" value="C:cytoskeleton"/>
    <property type="evidence" value="ECO:0007669"/>
    <property type="project" value="UniProtKB-SubCell"/>
</dbReference>
<feature type="domain" description="B box-type" evidence="12">
    <location>
        <begin position="343"/>
        <end position="385"/>
    </location>
</feature>
<dbReference type="SMART" id="SM00060">
    <property type="entry name" value="FN3"/>
    <property type="match status" value="1"/>
</dbReference>
<dbReference type="AlphaFoldDB" id="A0ABD2I7L0"/>
<dbReference type="Gene3D" id="3.30.40.10">
    <property type="entry name" value="Zinc/RING finger domain, C3HC4 (zinc finger)"/>
    <property type="match status" value="1"/>
</dbReference>
<evidence type="ECO:0000259" key="14">
    <source>
        <dbReference type="PROSITE" id="PS50853"/>
    </source>
</evidence>
<accession>A0ABD2I7L0</accession>
<dbReference type="PANTHER" id="PTHR24099:SF15">
    <property type="entry name" value="E3 UBIQUITIN-PROTEIN LIGASE TRIM9"/>
    <property type="match status" value="1"/>
</dbReference>
<dbReference type="Gene3D" id="2.60.40.10">
    <property type="entry name" value="Immunoglobulins"/>
    <property type="match status" value="1"/>
</dbReference>
<dbReference type="CDD" id="cd12889">
    <property type="entry name" value="SPRY_PRY_TRIM67_9"/>
    <property type="match status" value="1"/>
</dbReference>
<reference evidence="16 17" key="1">
    <citation type="submission" date="2024-10" db="EMBL/GenBank/DDBJ databases">
        <authorList>
            <person name="Kim D."/>
        </authorList>
    </citation>
    <scope>NUCLEOTIDE SEQUENCE [LARGE SCALE GENOMIC DNA]</scope>
    <source>
        <strain evidence="16">BH-2024</strain>
    </source>
</reference>
<dbReference type="Gene3D" id="1.20.5.170">
    <property type="match status" value="1"/>
</dbReference>
<dbReference type="InterPro" id="IPR050617">
    <property type="entry name" value="E3_ligase_FN3/SPRY"/>
</dbReference>
<feature type="domain" description="B box-type" evidence="12">
    <location>
        <begin position="264"/>
        <end position="313"/>
    </location>
</feature>
<evidence type="ECO:0000256" key="3">
    <source>
        <dbReference type="ARBA" id="ARBA00022723"/>
    </source>
</evidence>
<dbReference type="PROSITE" id="PS50188">
    <property type="entry name" value="B302_SPRY"/>
    <property type="match status" value="1"/>
</dbReference>
<dbReference type="CDD" id="cd00063">
    <property type="entry name" value="FN3"/>
    <property type="match status" value="1"/>
</dbReference>
<dbReference type="InterPro" id="IPR003877">
    <property type="entry name" value="SPRY_dom"/>
</dbReference>
<dbReference type="InterPro" id="IPR000315">
    <property type="entry name" value="Znf_B-box"/>
</dbReference>
<evidence type="ECO:0000313" key="16">
    <source>
        <dbReference type="EMBL" id="KAL3073185.1"/>
    </source>
</evidence>
<dbReference type="Gene3D" id="3.30.160.60">
    <property type="entry name" value="Classic Zinc Finger"/>
    <property type="match status" value="1"/>
</dbReference>
<evidence type="ECO:0008006" key="18">
    <source>
        <dbReference type="Google" id="ProtNLM"/>
    </source>
</evidence>
<dbReference type="CDD" id="cd19756">
    <property type="entry name" value="Bbox2"/>
    <property type="match status" value="1"/>
</dbReference>
<organism evidence="16 17">
    <name type="scientific">Heterodera trifolii</name>
    <dbReference type="NCBI Taxonomy" id="157864"/>
    <lineage>
        <taxon>Eukaryota</taxon>
        <taxon>Metazoa</taxon>
        <taxon>Ecdysozoa</taxon>
        <taxon>Nematoda</taxon>
        <taxon>Chromadorea</taxon>
        <taxon>Rhabditida</taxon>
        <taxon>Tylenchina</taxon>
        <taxon>Tylenchomorpha</taxon>
        <taxon>Tylenchoidea</taxon>
        <taxon>Heteroderidae</taxon>
        <taxon>Heteroderinae</taxon>
        <taxon>Heterodera</taxon>
    </lineage>
</organism>
<evidence type="ECO:0000259" key="13">
    <source>
        <dbReference type="PROSITE" id="PS50188"/>
    </source>
</evidence>
<feature type="region of interest" description="Disordered" evidence="10">
    <location>
        <begin position="94"/>
        <end position="155"/>
    </location>
</feature>
<dbReference type="SUPFAM" id="SSF57850">
    <property type="entry name" value="RING/U-box"/>
    <property type="match status" value="1"/>
</dbReference>
<dbReference type="SMART" id="SM00502">
    <property type="entry name" value="BBC"/>
    <property type="match status" value="1"/>
</dbReference>
<dbReference type="PROSITE" id="PS50119">
    <property type="entry name" value="ZF_BBOX"/>
    <property type="match status" value="2"/>
</dbReference>
<dbReference type="SMART" id="SM00336">
    <property type="entry name" value="BBOX"/>
    <property type="match status" value="2"/>
</dbReference>
<keyword evidence="3" id="KW-0479">Metal-binding</keyword>
<dbReference type="Pfam" id="PF00643">
    <property type="entry name" value="zf-B_box"/>
    <property type="match status" value="1"/>
</dbReference>
<dbReference type="FunFam" id="2.60.40.10:FF:000178">
    <property type="entry name" value="E3 ubiquitin-protein ligase TRIM9 isoform X1"/>
    <property type="match status" value="1"/>
</dbReference>
<feature type="domain" description="B30.2/SPRY" evidence="13">
    <location>
        <begin position="679"/>
        <end position="876"/>
    </location>
</feature>
<dbReference type="PROSITE" id="PS00518">
    <property type="entry name" value="ZF_RING_1"/>
    <property type="match status" value="1"/>
</dbReference>
<keyword evidence="6 9" id="KW-0175">Coiled coil</keyword>
<dbReference type="SMART" id="SM00449">
    <property type="entry name" value="SPRY"/>
    <property type="match status" value="1"/>
</dbReference>
<dbReference type="InterPro" id="IPR001841">
    <property type="entry name" value="Znf_RING"/>
</dbReference>
<dbReference type="GO" id="GO:0008270">
    <property type="term" value="F:zinc ion binding"/>
    <property type="evidence" value="ECO:0007669"/>
    <property type="project" value="UniProtKB-KW"/>
</dbReference>
<dbReference type="InterPro" id="IPR003961">
    <property type="entry name" value="FN3_dom"/>
</dbReference>
<dbReference type="InterPro" id="IPR036116">
    <property type="entry name" value="FN3_sf"/>
</dbReference>
<dbReference type="PANTHER" id="PTHR24099">
    <property type="entry name" value="E3 UBIQUITIN-PROTEIN LIGASE TRIM36-RELATED"/>
    <property type="match status" value="1"/>
</dbReference>
<feature type="domain" description="Fibronectin type-III" evidence="14">
    <location>
        <begin position="570"/>
        <end position="668"/>
    </location>
</feature>
<dbReference type="InterPro" id="IPR013083">
    <property type="entry name" value="Znf_RING/FYVE/PHD"/>
</dbReference>
<evidence type="ECO:0000256" key="2">
    <source>
        <dbReference type="ARBA" id="ARBA00022490"/>
    </source>
</evidence>
<feature type="coiled-coil region" evidence="9">
    <location>
        <begin position="393"/>
        <end position="420"/>
    </location>
</feature>
<evidence type="ECO:0000256" key="7">
    <source>
        <dbReference type="ARBA" id="ARBA00023212"/>
    </source>
</evidence>
<keyword evidence="17" id="KW-1185">Reference proteome</keyword>
<keyword evidence="5" id="KW-0862">Zinc</keyword>
<dbReference type="InterPro" id="IPR017907">
    <property type="entry name" value="Znf_RING_CS"/>
</dbReference>
<keyword evidence="2" id="KW-0963">Cytoplasm</keyword>
<dbReference type="PROSITE" id="PS50089">
    <property type="entry name" value="ZF_RING_2"/>
    <property type="match status" value="1"/>
</dbReference>